<comment type="caution">
    <text evidence="2">The sequence shown here is derived from an EMBL/GenBank/DDBJ whole genome shotgun (WGS) entry which is preliminary data.</text>
</comment>
<gene>
    <name evidence="2" type="ORF">G7Y89_g893</name>
</gene>
<accession>A0A8H4RWA9</accession>
<reference evidence="2 3" key="1">
    <citation type="submission" date="2020-03" db="EMBL/GenBank/DDBJ databases">
        <title>Draft Genome Sequence of Cudoniella acicularis.</title>
        <authorList>
            <person name="Buettner E."/>
            <person name="Kellner H."/>
        </authorList>
    </citation>
    <scope>NUCLEOTIDE SEQUENCE [LARGE SCALE GENOMIC DNA]</scope>
    <source>
        <strain evidence="2 3">DSM 108380</strain>
    </source>
</reference>
<dbReference type="InterPro" id="IPR010730">
    <property type="entry name" value="HET"/>
</dbReference>
<evidence type="ECO:0000313" key="2">
    <source>
        <dbReference type="EMBL" id="KAF4637187.1"/>
    </source>
</evidence>
<keyword evidence="3" id="KW-1185">Reference proteome</keyword>
<proteinExistence type="predicted"/>
<dbReference type="PANTHER" id="PTHR33112:SF12">
    <property type="entry name" value="HETEROKARYON INCOMPATIBILITY DOMAIN-CONTAINING PROTEIN"/>
    <property type="match status" value="1"/>
</dbReference>
<sequence>MPLCKSCANLDLLSLFKWPEGSDGKVLRTWSPLSLQQSSETCDLCHSVLKLINFHDRLLLGTHLNDRAYRLLVGDYGLIISNKSGGIINPGDSGDDGTKNYESVTRLSLSVDVANRPLRIPLPCGLQMASPDSSDSRLTVLRGREVGEVVDMELVSRWIQTCRESHGIVCTPRHMSKEVDDLMIRVIDIERLCIVTLPGRADYVALSYVWGATEQLRLLQENYKDFTQEFGLRSQVNKLPRTIYDAMDLTGRLRERYLWVDALCIIQDDPADLNIQIQHMNVVYGCATLTIVAAAGSDSNAGLPGLNPKSRDVLSIAREIQGVSLIASLPDFASAISESVWESRGWTMQEKVLSKRLILFAEYQLFYHCNSATWCEDASWESQDPYFHLQPGWGAMSPGLREIGLPHHSLSGFEKYTYLVKGYITRQLSYQSDALNAFAGALTDLSKELNTPFIWGLPASAFDDALSWRYVFQKASQRREGFPSWSWLGWRASERLGDMNFAFDHHRHVKTISVIQWNQVTAEGEVRVIGQPPTPSLELPELKDLPTPRAALNNHHLLFWAQSAHLFVSREPDATWRGSISGHGCYNYAVGVRNADGDLKMFTGIYLHEDWRRAQPDLLEFILIHRRISKGLSGEKGVQEGISLMLVESKQGIHYRVQLVSHQVQESWWVDAQPAWKVIILG</sequence>
<dbReference type="PANTHER" id="PTHR33112">
    <property type="entry name" value="DOMAIN PROTEIN, PUTATIVE-RELATED"/>
    <property type="match status" value="1"/>
</dbReference>
<evidence type="ECO:0000259" key="1">
    <source>
        <dbReference type="Pfam" id="PF06985"/>
    </source>
</evidence>
<feature type="domain" description="Heterokaryon incompatibility" evidence="1">
    <location>
        <begin position="203"/>
        <end position="350"/>
    </location>
</feature>
<dbReference type="OrthoDB" id="5428863at2759"/>
<dbReference type="Proteomes" id="UP000566819">
    <property type="component" value="Unassembled WGS sequence"/>
</dbReference>
<organism evidence="2 3">
    <name type="scientific">Cudoniella acicularis</name>
    <dbReference type="NCBI Taxonomy" id="354080"/>
    <lineage>
        <taxon>Eukaryota</taxon>
        <taxon>Fungi</taxon>
        <taxon>Dikarya</taxon>
        <taxon>Ascomycota</taxon>
        <taxon>Pezizomycotina</taxon>
        <taxon>Leotiomycetes</taxon>
        <taxon>Helotiales</taxon>
        <taxon>Tricladiaceae</taxon>
        <taxon>Cudoniella</taxon>
    </lineage>
</organism>
<dbReference type="Pfam" id="PF06985">
    <property type="entry name" value="HET"/>
    <property type="match status" value="1"/>
</dbReference>
<name>A0A8H4RWA9_9HELO</name>
<dbReference type="AlphaFoldDB" id="A0A8H4RWA9"/>
<evidence type="ECO:0000313" key="3">
    <source>
        <dbReference type="Proteomes" id="UP000566819"/>
    </source>
</evidence>
<dbReference type="EMBL" id="JAAMPI010000032">
    <property type="protein sequence ID" value="KAF4637187.1"/>
    <property type="molecule type" value="Genomic_DNA"/>
</dbReference>
<protein>
    <recommendedName>
        <fullName evidence="1">Heterokaryon incompatibility domain-containing protein</fullName>
    </recommendedName>
</protein>